<feature type="compositionally biased region" description="Basic and acidic residues" evidence="1">
    <location>
        <begin position="502"/>
        <end position="512"/>
    </location>
</feature>
<feature type="compositionally biased region" description="Basic and acidic residues" evidence="1">
    <location>
        <begin position="85"/>
        <end position="106"/>
    </location>
</feature>
<organism evidence="3 4">
    <name type="scientific">Cyberlindnera jadinii (strain ATCC 18201 / CBS 1600 / BCRC 20928 / JCM 3617 / NBRC 0987 / NRRL Y-1542)</name>
    <name type="common">Torula yeast</name>
    <name type="synonym">Candida utilis</name>
    <dbReference type="NCBI Taxonomy" id="983966"/>
    <lineage>
        <taxon>Eukaryota</taxon>
        <taxon>Fungi</taxon>
        <taxon>Dikarya</taxon>
        <taxon>Ascomycota</taxon>
        <taxon>Saccharomycotina</taxon>
        <taxon>Saccharomycetes</taxon>
        <taxon>Phaffomycetales</taxon>
        <taxon>Phaffomycetaceae</taxon>
        <taxon>Cyberlindnera</taxon>
    </lineage>
</organism>
<feature type="compositionally biased region" description="Basic and acidic residues" evidence="1">
    <location>
        <begin position="482"/>
        <end position="495"/>
    </location>
</feature>
<dbReference type="EMBL" id="CDQK01000004">
    <property type="protein sequence ID" value="CEP23459.1"/>
    <property type="molecule type" value="Genomic_DNA"/>
</dbReference>
<dbReference type="GO" id="GO:0005634">
    <property type="term" value="C:nucleus"/>
    <property type="evidence" value="ECO:0007669"/>
    <property type="project" value="TreeGrafter"/>
</dbReference>
<dbReference type="PROSITE" id="PS51360">
    <property type="entry name" value="PLUS3"/>
    <property type="match status" value="1"/>
</dbReference>
<gene>
    <name evidence="3" type="ORF">BN1211_4046</name>
</gene>
<sequence>MSDLEEDLLALAGGAGSESEIESDYEPAPAERSSSQERKRRRVDDDDDDEEEDDDEDDYDPEAAFASDNEDEEAFEEVNPYPLEGKYKNEQDKLELEEMPEVERESVLFERSQELQMYQERKLLAQRSHQNKRQLERSSRSQKVKESARSLKTSKLSELKKQREKKHRRERDDYESESEEEEDPYELGDEDDDEDGYEPDFQSYDDQEVQWATRQTRKPVAVNDINTIKTSRSVAEKFCFYPGFEDAVIGTYGKVRISPTAYRMVRIEGVVQGKPYQLNDQKVMTNQYFQLYQPGMPKKNFPMNRLSDEPITQQEFDKWKEYIDRAKAEGKSVSAPTISEVERKYAELKQFGNLKLDGETFKQYMENRKRFNNTVAESDVLGTKLKLKQKLSIAQLQGNSNEVKRLSKELGEIEKTFNKISNTKIESAPLAAIISEKNRRLNIERVRNAELKDFEKRRTTTQLNSDPFARLTTKARMYYSEANKEETEKAKKDAEQQAVANADKKKKEQESLHTAKYRTLGHLDKMISSIDFKFDIEL</sequence>
<dbReference type="Pfam" id="PF03126">
    <property type="entry name" value="Plus-3"/>
    <property type="match status" value="1"/>
</dbReference>
<feature type="domain" description="Plus3" evidence="2">
    <location>
        <begin position="219"/>
        <end position="353"/>
    </location>
</feature>
<feature type="region of interest" description="Disordered" evidence="1">
    <location>
        <begin position="1"/>
        <end position="106"/>
    </location>
</feature>
<feature type="compositionally biased region" description="Basic and acidic residues" evidence="1">
    <location>
        <begin position="133"/>
        <end position="161"/>
    </location>
</feature>
<evidence type="ECO:0000313" key="3">
    <source>
        <dbReference type="EMBL" id="CEP23459.1"/>
    </source>
</evidence>
<protein>
    <recommendedName>
        <fullName evidence="2">Plus3 domain-containing protein</fullName>
    </recommendedName>
</protein>
<dbReference type="GO" id="GO:0003677">
    <property type="term" value="F:DNA binding"/>
    <property type="evidence" value="ECO:0007669"/>
    <property type="project" value="InterPro"/>
</dbReference>
<feature type="region of interest" description="Disordered" evidence="1">
    <location>
        <begin position="120"/>
        <end position="201"/>
    </location>
</feature>
<dbReference type="AlphaFoldDB" id="A0A0H5CFT7"/>
<name>A0A0H5CFT7_CYBJN</name>
<proteinExistence type="predicted"/>
<dbReference type="InterPro" id="IPR036128">
    <property type="entry name" value="Plus3-like_sf"/>
</dbReference>
<dbReference type="PANTHER" id="PTHR13275">
    <property type="entry name" value="YL-1 PROTEIN TRANSCRIPTION FACTOR-LIKE 1"/>
    <property type="match status" value="1"/>
</dbReference>
<reference evidence="4" key="1">
    <citation type="journal article" date="2015" name="J. Biotechnol.">
        <title>The structure of the Cyberlindnera jadinii genome and its relation to Candida utilis analyzed by the occurrence of single nucleotide polymorphisms.</title>
        <authorList>
            <person name="Rupp O."/>
            <person name="Brinkrolf K."/>
            <person name="Buerth C."/>
            <person name="Kunigo M."/>
            <person name="Schneider J."/>
            <person name="Jaenicke S."/>
            <person name="Goesmann A."/>
            <person name="Puehler A."/>
            <person name="Jaeger K.-E."/>
            <person name="Ernst J.F."/>
        </authorList>
    </citation>
    <scope>NUCLEOTIDE SEQUENCE [LARGE SCALE GENOMIC DNA]</scope>
    <source>
        <strain evidence="4">ATCC 18201 / CBS 1600 / BCRC 20928 / JCM 3617 / NBRC 0987 / NRRL Y-1542</strain>
    </source>
</reference>
<dbReference type="PANTHER" id="PTHR13275:SF4">
    <property type="entry name" value="VACUOLAR PROTEIN SORTING-ASSOCIATED PROTEIN 72 HOMOLOG"/>
    <property type="match status" value="1"/>
</dbReference>
<evidence type="ECO:0000259" key="2">
    <source>
        <dbReference type="PROSITE" id="PS51360"/>
    </source>
</evidence>
<dbReference type="SMART" id="SM00719">
    <property type="entry name" value="Plus3"/>
    <property type="match status" value="1"/>
</dbReference>
<dbReference type="SUPFAM" id="SSF159042">
    <property type="entry name" value="Plus3-like"/>
    <property type="match status" value="1"/>
</dbReference>
<evidence type="ECO:0000256" key="1">
    <source>
        <dbReference type="SAM" id="MobiDB-lite"/>
    </source>
</evidence>
<evidence type="ECO:0000313" key="4">
    <source>
        <dbReference type="Proteomes" id="UP000038830"/>
    </source>
</evidence>
<accession>A0A0H5CFT7</accession>
<feature type="region of interest" description="Disordered" evidence="1">
    <location>
        <begin position="482"/>
        <end position="512"/>
    </location>
</feature>
<feature type="compositionally biased region" description="Acidic residues" evidence="1">
    <location>
        <begin position="45"/>
        <end position="61"/>
    </location>
</feature>
<dbReference type="Gene3D" id="3.90.70.200">
    <property type="entry name" value="Plus-3 domain"/>
    <property type="match status" value="1"/>
</dbReference>
<dbReference type="InterPro" id="IPR004343">
    <property type="entry name" value="Plus-3_dom"/>
</dbReference>
<dbReference type="Proteomes" id="UP000038830">
    <property type="component" value="Unassembled WGS sequence"/>
</dbReference>
<feature type="compositionally biased region" description="Acidic residues" evidence="1">
    <location>
        <begin position="173"/>
        <end position="201"/>
    </location>
</feature>